<keyword evidence="3" id="KW-1185">Reference proteome</keyword>
<accession>A0ABQ9GPF4</accession>
<comment type="caution">
    <text evidence="2">The sequence shown here is derived from an EMBL/GenBank/DDBJ whole genome shotgun (WGS) entry which is preliminary data.</text>
</comment>
<feature type="compositionally biased region" description="Basic and acidic residues" evidence="1">
    <location>
        <begin position="281"/>
        <end position="290"/>
    </location>
</feature>
<feature type="region of interest" description="Disordered" evidence="1">
    <location>
        <begin position="273"/>
        <end position="313"/>
    </location>
</feature>
<organism evidence="2 3">
    <name type="scientific">Dryococelus australis</name>
    <dbReference type="NCBI Taxonomy" id="614101"/>
    <lineage>
        <taxon>Eukaryota</taxon>
        <taxon>Metazoa</taxon>
        <taxon>Ecdysozoa</taxon>
        <taxon>Arthropoda</taxon>
        <taxon>Hexapoda</taxon>
        <taxon>Insecta</taxon>
        <taxon>Pterygota</taxon>
        <taxon>Neoptera</taxon>
        <taxon>Polyneoptera</taxon>
        <taxon>Phasmatodea</taxon>
        <taxon>Verophasmatodea</taxon>
        <taxon>Anareolatae</taxon>
        <taxon>Phasmatidae</taxon>
        <taxon>Eurycanthinae</taxon>
        <taxon>Dryococelus</taxon>
    </lineage>
</organism>
<sequence>MLELRLGSSSVTLLAIDHARIKRKPNPPHDSFMSIETQVVRKSLESLLDQDRNYLTQSPQSGHSQIFASKGSCRTMLLVGGFSRGSIVSPAPSLRRCSIFTPITLIGSLDLVVKSRPILFIRVITLVSYTSTDVLSHYRHPNYCRYIFLVYRKHMYKLGHEIRDWKRGRLMYETYGPSQIIRAVAAPKGGGRQGHYATRAETSCIPGRLTPEVRMVASCRTVPLVDEFTRGSPVCLNHPRRLSRPRCYVPPHTLHTFGEESPLHSSGCATVRSSAGMQGRGKREIPEKTRRPVASSGTISTCEDTGATPLGFEPDTPRWEATSSGVNLFRMKSMQRVVGGNESGTVRTSASADYIGHGLGCMLHISFGCWPRVSMREDISCLPGSLRMKSRCVRDLPADTSDRSRVKIIQPRHRF</sequence>
<dbReference type="EMBL" id="JARBHB010000010">
    <property type="protein sequence ID" value="KAJ8873896.1"/>
    <property type="molecule type" value="Genomic_DNA"/>
</dbReference>
<proteinExistence type="predicted"/>
<evidence type="ECO:0000256" key="1">
    <source>
        <dbReference type="SAM" id="MobiDB-lite"/>
    </source>
</evidence>
<reference evidence="2 3" key="1">
    <citation type="submission" date="2023-02" db="EMBL/GenBank/DDBJ databases">
        <title>LHISI_Scaffold_Assembly.</title>
        <authorList>
            <person name="Stuart O.P."/>
            <person name="Cleave R."/>
            <person name="Magrath M.J.L."/>
            <person name="Mikheyev A.S."/>
        </authorList>
    </citation>
    <scope>NUCLEOTIDE SEQUENCE [LARGE SCALE GENOMIC DNA]</scope>
    <source>
        <strain evidence="2">Daus_M_001</strain>
        <tissue evidence="2">Leg muscle</tissue>
    </source>
</reference>
<name>A0ABQ9GPF4_9NEOP</name>
<evidence type="ECO:0000313" key="2">
    <source>
        <dbReference type="EMBL" id="KAJ8873896.1"/>
    </source>
</evidence>
<protein>
    <submittedName>
        <fullName evidence="2">Uncharacterized protein</fullName>
    </submittedName>
</protein>
<gene>
    <name evidence="2" type="ORF">PR048_024732</name>
</gene>
<evidence type="ECO:0000313" key="3">
    <source>
        <dbReference type="Proteomes" id="UP001159363"/>
    </source>
</evidence>
<dbReference type="Proteomes" id="UP001159363">
    <property type="component" value="Chromosome 9"/>
</dbReference>